<evidence type="ECO:0000313" key="2">
    <source>
        <dbReference type="Proteomes" id="UP001153678"/>
    </source>
</evidence>
<protein>
    <submittedName>
        <fullName evidence="1">4103_t:CDS:1</fullName>
    </submittedName>
</protein>
<accession>A0A9W4SR00</accession>
<reference evidence="1" key="1">
    <citation type="submission" date="2022-08" db="EMBL/GenBank/DDBJ databases">
        <authorList>
            <person name="Kallberg Y."/>
            <person name="Tangrot J."/>
            <person name="Rosling A."/>
        </authorList>
    </citation>
    <scope>NUCLEOTIDE SEQUENCE</scope>
    <source>
        <strain evidence="1">Wild A</strain>
    </source>
</reference>
<dbReference type="OrthoDB" id="2437894at2759"/>
<sequence>MITVATRPDGKDHIIGDAWKNTEGMINVEVEDTLDRKKWRKLKPENGHTTPDEKEEQLITNLTKSKFLYALKLFFENLQNKFSSRILVDSLKTIFADFHVIEEGLVGLKSNLRDDETWFKEILRRAKDLLKTILNITPGITNIVAPGYSEREWNNFVDKTMLVLQTLFDDVSNKLDKALRNTGGFLNDLAGNEPLALLNMLWFGILEDNDSISHFTKSYNIDPENTHILFAKAITHYELQEYENALFDFNKLIKLGFSNSYSYYYKTYIKDNLPKIIFKYFDEEEFNNGNILDENLMQYI</sequence>
<evidence type="ECO:0000313" key="1">
    <source>
        <dbReference type="EMBL" id="CAI2178235.1"/>
    </source>
</evidence>
<dbReference type="EMBL" id="CAMKVN010001822">
    <property type="protein sequence ID" value="CAI2178235.1"/>
    <property type="molecule type" value="Genomic_DNA"/>
</dbReference>
<keyword evidence="2" id="KW-1185">Reference proteome</keyword>
<proteinExistence type="predicted"/>
<dbReference type="AlphaFoldDB" id="A0A9W4SR00"/>
<dbReference type="Gene3D" id="1.25.40.10">
    <property type="entry name" value="Tetratricopeptide repeat domain"/>
    <property type="match status" value="1"/>
</dbReference>
<comment type="caution">
    <text evidence="1">The sequence shown here is derived from an EMBL/GenBank/DDBJ whole genome shotgun (WGS) entry which is preliminary data.</text>
</comment>
<dbReference type="InterPro" id="IPR011990">
    <property type="entry name" value="TPR-like_helical_dom_sf"/>
</dbReference>
<dbReference type="Proteomes" id="UP001153678">
    <property type="component" value="Unassembled WGS sequence"/>
</dbReference>
<organism evidence="1 2">
    <name type="scientific">Funneliformis geosporum</name>
    <dbReference type="NCBI Taxonomy" id="1117311"/>
    <lineage>
        <taxon>Eukaryota</taxon>
        <taxon>Fungi</taxon>
        <taxon>Fungi incertae sedis</taxon>
        <taxon>Mucoromycota</taxon>
        <taxon>Glomeromycotina</taxon>
        <taxon>Glomeromycetes</taxon>
        <taxon>Glomerales</taxon>
        <taxon>Glomeraceae</taxon>
        <taxon>Funneliformis</taxon>
    </lineage>
</organism>
<gene>
    <name evidence="1" type="ORF">FWILDA_LOCUS8484</name>
</gene>
<dbReference type="SUPFAM" id="SSF48452">
    <property type="entry name" value="TPR-like"/>
    <property type="match status" value="1"/>
</dbReference>
<name>A0A9W4SR00_9GLOM</name>